<accession>A0A1M7DVV9</accession>
<gene>
    <name evidence="1" type="ORF">SAMN05444398_10675</name>
</gene>
<evidence type="ECO:0000313" key="1">
    <source>
        <dbReference type="EMBL" id="SHL83634.1"/>
    </source>
</evidence>
<proteinExistence type="predicted"/>
<protein>
    <submittedName>
        <fullName evidence="1">Uncharacterized protein</fullName>
    </submittedName>
</protein>
<keyword evidence="2" id="KW-1185">Reference proteome</keyword>
<dbReference type="Gene3D" id="3.40.50.1820">
    <property type="entry name" value="alpha/beta hydrolase"/>
    <property type="match status" value="1"/>
</dbReference>
<organism evidence="1 2">
    <name type="scientific">Roseovarius pacificus</name>
    <dbReference type="NCBI Taxonomy" id="337701"/>
    <lineage>
        <taxon>Bacteria</taxon>
        <taxon>Pseudomonadati</taxon>
        <taxon>Pseudomonadota</taxon>
        <taxon>Alphaproteobacteria</taxon>
        <taxon>Rhodobacterales</taxon>
        <taxon>Roseobacteraceae</taxon>
        <taxon>Roseovarius</taxon>
    </lineage>
</organism>
<dbReference type="SUPFAM" id="SSF53474">
    <property type="entry name" value="alpha/beta-Hydrolases"/>
    <property type="match status" value="1"/>
</dbReference>
<name>A0A1M7DVV9_9RHOB</name>
<dbReference type="InterPro" id="IPR029058">
    <property type="entry name" value="AB_hydrolase_fold"/>
</dbReference>
<evidence type="ECO:0000313" key="2">
    <source>
        <dbReference type="Proteomes" id="UP000183974"/>
    </source>
</evidence>
<dbReference type="STRING" id="337701.SAMN05444398_10675"/>
<reference evidence="1 2" key="1">
    <citation type="submission" date="2016-11" db="EMBL/GenBank/DDBJ databases">
        <authorList>
            <person name="Jaros S."/>
            <person name="Januszkiewicz K."/>
            <person name="Wedrychowicz H."/>
        </authorList>
    </citation>
    <scope>NUCLEOTIDE SEQUENCE [LARGE SCALE GENOMIC DNA]</scope>
    <source>
        <strain evidence="1 2">DSM 29589</strain>
    </source>
</reference>
<dbReference type="EMBL" id="FRBR01000006">
    <property type="protein sequence ID" value="SHL83634.1"/>
    <property type="molecule type" value="Genomic_DNA"/>
</dbReference>
<dbReference type="Proteomes" id="UP000183974">
    <property type="component" value="Unassembled WGS sequence"/>
</dbReference>
<dbReference type="AlphaFoldDB" id="A0A1M7DVV9"/>
<sequence length="251" mass="28070">MQLELQDLVIEPPLRIFRTGGETGTLVVSCSSVGKKRHSPPPPEFVKIATAGGKNPALFITDQSRSWLNAPGMAETVVRTVEDAAEKAGATRIAGIGDSMGATMLLHLSRLTRFDSVLAMTPQYSANPKVVPEEDRWRFFRSKIREFRFDRIENLDAAQTKYFILHGDGPGELEHALRFPKTRGVAHFILPGFGHRVSETLKERGYLVRLAQDAIAGRRARVRRTVEELGGMFRNAYEKQMADRPVRKVAE</sequence>